<dbReference type="GO" id="GO:0032040">
    <property type="term" value="C:small-subunit processome"/>
    <property type="evidence" value="ECO:0007669"/>
    <property type="project" value="EnsemblFungi"/>
</dbReference>
<dbReference type="GO" id="GO:0000447">
    <property type="term" value="P:endonucleolytic cleavage in ITS1 to separate SSU-rRNA from 5.8S rRNA and LSU-rRNA from tricistronic rRNA transcript (SSU-rRNA, 5.8S rRNA, LSU-rRNA)"/>
    <property type="evidence" value="ECO:0007669"/>
    <property type="project" value="EnsemblFungi"/>
</dbReference>
<feature type="repeat" description="WD" evidence="6">
    <location>
        <begin position="632"/>
        <end position="673"/>
    </location>
</feature>
<feature type="compositionally biased region" description="Basic and acidic residues" evidence="8">
    <location>
        <begin position="338"/>
        <end position="357"/>
    </location>
</feature>
<comment type="similarity">
    <text evidence="5">Belongs to the WD repeat WDR3/UTP12 family.</text>
</comment>
<dbReference type="InterPro" id="IPR036322">
    <property type="entry name" value="WD40_repeat_dom_sf"/>
</dbReference>
<dbReference type="PANTHER" id="PTHR19853">
    <property type="entry name" value="WD REPEAT CONTAINING PROTEIN 3 WDR3"/>
    <property type="match status" value="1"/>
</dbReference>
<dbReference type="AlphaFoldDB" id="A0A180G3I4"/>
<dbReference type="SUPFAM" id="SSF50978">
    <property type="entry name" value="WD40 repeat-like"/>
    <property type="match status" value="1"/>
</dbReference>
<evidence type="ECO:0000256" key="6">
    <source>
        <dbReference type="PROSITE-ProRule" id="PRU00221"/>
    </source>
</evidence>
<dbReference type="FunFam" id="2.130.10.10:FF:002408">
    <property type="entry name" value="Uncharacterized protein"/>
    <property type="match status" value="1"/>
</dbReference>
<dbReference type="STRING" id="630390.A0A180G3I4"/>
<evidence type="ECO:0000256" key="2">
    <source>
        <dbReference type="ARBA" id="ARBA00022574"/>
    </source>
</evidence>
<evidence type="ECO:0000256" key="1">
    <source>
        <dbReference type="ARBA" id="ARBA00004604"/>
    </source>
</evidence>
<evidence type="ECO:0000313" key="10">
    <source>
        <dbReference type="EMBL" id="OAV87246.1"/>
    </source>
</evidence>
<dbReference type="GO" id="GO:0034511">
    <property type="term" value="F:U3 snoRNA binding"/>
    <property type="evidence" value="ECO:0007669"/>
    <property type="project" value="EnsemblFungi"/>
</dbReference>
<dbReference type="InterPro" id="IPR019775">
    <property type="entry name" value="WD40_repeat_CS"/>
</dbReference>
<feature type="repeat" description="WD" evidence="6">
    <location>
        <begin position="674"/>
        <end position="715"/>
    </location>
</feature>
<dbReference type="Pfam" id="PF04003">
    <property type="entry name" value="Utp12"/>
    <property type="match status" value="1"/>
</dbReference>
<dbReference type="EMBL" id="ADAS02000512">
    <property type="protein sequence ID" value="OAV87246.1"/>
    <property type="molecule type" value="Genomic_DNA"/>
</dbReference>
<reference evidence="10" key="2">
    <citation type="submission" date="2016-05" db="EMBL/GenBank/DDBJ databases">
        <title>Comparative analysis highlights variable genome content of wheat rusts and divergence of the mating loci.</title>
        <authorList>
            <person name="Cuomo C.A."/>
            <person name="Bakkeren G."/>
            <person name="Szabo L."/>
            <person name="Khalil H."/>
            <person name="Joly D."/>
            <person name="Goldberg J."/>
            <person name="Young S."/>
            <person name="Zeng Q."/>
            <person name="Fellers J."/>
        </authorList>
    </citation>
    <scope>NUCLEOTIDE SEQUENCE [LARGE SCALE GENOMIC DNA]</scope>
    <source>
        <strain evidence="10">1-1 BBBD Race 1</strain>
    </source>
</reference>
<dbReference type="Pfam" id="PF25173">
    <property type="entry name" value="Beta-prop_WDR3_1st"/>
    <property type="match status" value="1"/>
</dbReference>
<dbReference type="EnsemblFungi" id="PTTG_00580-t43_1">
    <property type="protein sequence ID" value="PTTG_00580-t43_1-p1"/>
    <property type="gene ID" value="PTTG_00580"/>
</dbReference>
<reference evidence="11" key="4">
    <citation type="submission" date="2025-05" db="UniProtKB">
        <authorList>
            <consortium name="EnsemblFungi"/>
        </authorList>
    </citation>
    <scope>IDENTIFICATION</scope>
    <source>
        <strain evidence="11">isolate 1-1 / race 1 (BBBD)</strain>
    </source>
</reference>
<gene>
    <name evidence="10" type="ORF">PTTG_00580</name>
</gene>
<sequence length="1006" mass="111755">MVKSYFLHGGTEVFGLVASNTSNSLFDGKRVFVPALEDVYVWDVKRGELTGMWHATGHYHPVTSIARSPSDPDRFAVGYQDGSVRIWSSKSKTETAVFEGHRRAISCLEWDKDGARLASGAVDGEVIMWDVAGESGLFKLRGHNNRITGLVFLSGSTPVSDPSSSTSLPPPSTHLLTTSQDTYLKLWDLETQHTVESVIAHRTESWSVTVIPPSSRSDGQDPDGNVEDPMFLLITTGGDGEAKLWTLSSNILINGPQRASNGQGFKRAIVHIGNLALNTSGAHGKRVSGATAHHYTLRGGISGIAIAFQVGDRSVEVWRIRSVEEVKKKQARRKKKEAAKTRKSGEKKDSEEKKDTTDAEQTVTWLDRLCPWIMLRGSGKIASFAFPPTSNLALFPSAERPAELQILLALSNNSVEVMSIPRPTTSAKWASLEAENLYKVALPGHRTDIRTVCLSFDDQLLASGSNGSLKIWNLKTQKCIRTMECGYALCGTWLPGNKHVLIGTKDGRLMLYELSSCALLQSCEAHTGAIWSIDLRPDGKGFVTGGADKCVKFWNFTAKKTSVEPVNQDNSDTTSFSQKTLSLSMSHSKTMKMSDDVLGVRYSPDFKFLAVSTLDSTVKIFFQDTLKFFLSLYGHKLPVLDMDISFDSKLIVTCSADKNVKIWGLDFGDCHKSIFAHEESVMRVAFESGSHYFWTVGRDKLVKYWDGDKFENIQTLTGHHKEVSSLAVSHNAKFLVTGSFDKSIRIWEKTDEPLFLEEEREKELERLYNQEENEQADLMAVRQQKLKESGKEGEVEEAGAVLKQTAETQMAGEKIIEALNLAAEDLEAFANYQSVKASMKDPAMAKKLAPPARSAIFSAFNNISAHAYVLKVVEKVPRPALEDALLVLPFAQVTMLLTHIDHWISKGWSIPLVCRILFFLLRTHESQITATNGLKTSINSIQKKLSTRLSKHREMVGYNVEAIKFLNQSLDLQQQGKRFFDDPDLKSVDEIRGMIGNTQKRRKVVI</sequence>
<proteinExistence type="inferred from homology"/>
<evidence type="ECO:0000256" key="5">
    <source>
        <dbReference type="ARBA" id="ARBA00038229"/>
    </source>
</evidence>
<dbReference type="PRINTS" id="PR00320">
    <property type="entry name" value="GPROTEINBRPT"/>
</dbReference>
<evidence type="ECO:0000313" key="12">
    <source>
        <dbReference type="Proteomes" id="UP000005240"/>
    </source>
</evidence>
<evidence type="ECO:0000256" key="3">
    <source>
        <dbReference type="ARBA" id="ARBA00022737"/>
    </source>
</evidence>
<dbReference type="InterPro" id="IPR001680">
    <property type="entry name" value="WD40_rpt"/>
</dbReference>
<evidence type="ECO:0000259" key="9">
    <source>
        <dbReference type="Pfam" id="PF04003"/>
    </source>
</evidence>
<dbReference type="InterPro" id="IPR020472">
    <property type="entry name" value="WD40_PAC1"/>
</dbReference>
<evidence type="ECO:0000256" key="8">
    <source>
        <dbReference type="SAM" id="MobiDB-lite"/>
    </source>
</evidence>
<evidence type="ECO:0000256" key="4">
    <source>
        <dbReference type="ARBA" id="ARBA00023242"/>
    </source>
</evidence>
<dbReference type="SUPFAM" id="SSF50998">
    <property type="entry name" value="Quinoprotein alcohol dehydrogenase-like"/>
    <property type="match status" value="1"/>
</dbReference>
<feature type="repeat" description="WD" evidence="6">
    <location>
        <begin position="98"/>
        <end position="131"/>
    </location>
</feature>
<dbReference type="InterPro" id="IPR015943">
    <property type="entry name" value="WD40/YVTN_repeat-like_dom_sf"/>
</dbReference>
<feature type="repeat" description="WD" evidence="6">
    <location>
        <begin position="716"/>
        <end position="748"/>
    </location>
</feature>
<keyword evidence="7" id="KW-0175">Coiled coil</keyword>
<keyword evidence="4" id="KW-0539">Nucleus</keyword>
<dbReference type="InterPro" id="IPR011047">
    <property type="entry name" value="Quinoprotein_ADH-like_sf"/>
</dbReference>
<feature type="repeat" description="WD" evidence="6">
    <location>
        <begin position="442"/>
        <end position="482"/>
    </location>
</feature>
<evidence type="ECO:0000256" key="7">
    <source>
        <dbReference type="SAM" id="Coils"/>
    </source>
</evidence>
<name>A0A180G3I4_PUCT1</name>
<keyword evidence="2 6" id="KW-0853">WD repeat</keyword>
<dbReference type="Gene3D" id="2.130.10.10">
    <property type="entry name" value="YVTN repeat-like/Quinoprotein amine dehydrogenase"/>
    <property type="match status" value="3"/>
</dbReference>
<dbReference type="PROSITE" id="PS50294">
    <property type="entry name" value="WD_REPEATS_REGION"/>
    <property type="match status" value="6"/>
</dbReference>
<dbReference type="InterPro" id="IPR007148">
    <property type="entry name" value="SSU_processome_Utp12"/>
</dbReference>
<dbReference type="GO" id="GO:0000472">
    <property type="term" value="P:endonucleolytic cleavage to generate mature 5'-end of SSU-rRNA from (SSU-rRNA, 5.8S rRNA, LSU-rRNA)"/>
    <property type="evidence" value="ECO:0007669"/>
    <property type="project" value="EnsemblFungi"/>
</dbReference>
<dbReference type="OrthoDB" id="407922at2759"/>
<accession>A0A180G3I4</accession>
<protein>
    <submittedName>
        <fullName evidence="11">WD_REPEATS_REGION domain-containing protein</fullName>
    </submittedName>
</protein>
<dbReference type="PANTHER" id="PTHR19853:SF0">
    <property type="entry name" value="WD REPEAT-CONTAINING PROTEIN 3"/>
    <property type="match status" value="1"/>
</dbReference>
<feature type="region of interest" description="Disordered" evidence="8">
    <location>
        <begin position="329"/>
        <end position="358"/>
    </location>
</feature>
<dbReference type="FunFam" id="2.130.10.10:FF:000178">
    <property type="entry name" value="WD repeat domain 3"/>
    <property type="match status" value="1"/>
</dbReference>
<feature type="repeat" description="WD" evidence="6">
    <location>
        <begin position="523"/>
        <end position="564"/>
    </location>
</feature>
<dbReference type="InterPro" id="IPR051570">
    <property type="entry name" value="TBC1_cilium_biogenesis"/>
</dbReference>
<feature type="coiled-coil region" evidence="7">
    <location>
        <begin position="754"/>
        <end position="784"/>
    </location>
</feature>
<dbReference type="SMART" id="SM00320">
    <property type="entry name" value="WD40"/>
    <property type="match status" value="11"/>
</dbReference>
<dbReference type="Pfam" id="PF25172">
    <property type="entry name" value="Beta-prop_WDR3_2nd"/>
    <property type="match status" value="1"/>
</dbReference>
<keyword evidence="12" id="KW-1185">Reference proteome</keyword>
<feature type="domain" description="Small-subunit processome Utp12" evidence="9">
    <location>
        <begin position="867"/>
        <end position="967"/>
    </location>
</feature>
<reference evidence="11 12" key="3">
    <citation type="journal article" date="2017" name="G3 (Bethesda)">
        <title>Comparative analysis highlights variable genome content of wheat rusts and divergence of the mating loci.</title>
        <authorList>
            <person name="Cuomo C.A."/>
            <person name="Bakkeren G."/>
            <person name="Khalil H.B."/>
            <person name="Panwar V."/>
            <person name="Joly D."/>
            <person name="Linning R."/>
            <person name="Sakthikumar S."/>
            <person name="Song X."/>
            <person name="Adiconis X."/>
            <person name="Fan L."/>
            <person name="Goldberg J.M."/>
            <person name="Levin J.Z."/>
            <person name="Young S."/>
            <person name="Zeng Q."/>
            <person name="Anikster Y."/>
            <person name="Bruce M."/>
            <person name="Wang M."/>
            <person name="Yin C."/>
            <person name="McCallum B."/>
            <person name="Szabo L.J."/>
            <person name="Hulbert S."/>
            <person name="Chen X."/>
            <person name="Fellers J.P."/>
        </authorList>
    </citation>
    <scope>NUCLEOTIDE SEQUENCE</scope>
    <source>
        <strain evidence="11">isolate 1-1 / race 1 (BBBD)</strain>
        <strain evidence="12">Isolate 1-1 / race 1 (BBBD)</strain>
    </source>
</reference>
<comment type="subcellular location">
    <subcellularLocation>
        <location evidence="1">Nucleus</location>
        <location evidence="1">Nucleolus</location>
    </subcellularLocation>
</comment>
<keyword evidence="3" id="KW-0677">Repeat</keyword>
<dbReference type="FunFam" id="2.130.10.10:FF:000157">
    <property type="entry name" value="WD repeat domain 3"/>
    <property type="match status" value="1"/>
</dbReference>
<dbReference type="PROSITE" id="PS50082">
    <property type="entry name" value="WD_REPEATS_2"/>
    <property type="match status" value="8"/>
</dbReference>
<organism evidence="10">
    <name type="scientific">Puccinia triticina (isolate 1-1 / race 1 (BBBD))</name>
    <name type="common">Brown leaf rust fungus</name>
    <dbReference type="NCBI Taxonomy" id="630390"/>
    <lineage>
        <taxon>Eukaryota</taxon>
        <taxon>Fungi</taxon>
        <taxon>Dikarya</taxon>
        <taxon>Basidiomycota</taxon>
        <taxon>Pucciniomycotina</taxon>
        <taxon>Pucciniomycetes</taxon>
        <taxon>Pucciniales</taxon>
        <taxon>Pucciniaceae</taxon>
        <taxon>Puccinia</taxon>
    </lineage>
</organism>
<dbReference type="VEuPathDB" id="FungiDB:PTTG_00580"/>
<evidence type="ECO:0000313" key="11">
    <source>
        <dbReference type="EnsemblFungi" id="PTTG_00580-t43_1-p1"/>
    </source>
</evidence>
<dbReference type="Proteomes" id="UP000005240">
    <property type="component" value="Unassembled WGS sequence"/>
</dbReference>
<dbReference type="GO" id="GO:0034388">
    <property type="term" value="C:Pwp2p-containing subcomplex of 90S preribosome"/>
    <property type="evidence" value="ECO:0007669"/>
    <property type="project" value="EnsemblFungi"/>
</dbReference>
<feature type="repeat" description="WD" evidence="6">
    <location>
        <begin position="170"/>
        <end position="197"/>
    </location>
</feature>
<dbReference type="CDD" id="cd00200">
    <property type="entry name" value="WD40"/>
    <property type="match status" value="1"/>
</dbReference>
<dbReference type="PROSITE" id="PS00678">
    <property type="entry name" value="WD_REPEATS_1"/>
    <property type="match status" value="2"/>
</dbReference>
<feature type="repeat" description="WD" evidence="6">
    <location>
        <begin position="55"/>
        <end position="97"/>
    </location>
</feature>
<dbReference type="GO" id="GO:0000480">
    <property type="term" value="P:endonucleolytic cleavage in 5'-ETS of tricistronic rRNA transcript (SSU-rRNA, 5.8S rRNA, LSU-rRNA)"/>
    <property type="evidence" value="ECO:0007669"/>
    <property type="project" value="EnsemblFungi"/>
</dbReference>
<reference evidence="10" key="1">
    <citation type="submission" date="2009-11" db="EMBL/GenBank/DDBJ databases">
        <authorList>
            <consortium name="The Broad Institute Genome Sequencing Platform"/>
            <person name="Ward D."/>
            <person name="Feldgarden M."/>
            <person name="Earl A."/>
            <person name="Young S.K."/>
            <person name="Zeng Q."/>
            <person name="Koehrsen M."/>
            <person name="Alvarado L."/>
            <person name="Berlin A."/>
            <person name="Bochicchio J."/>
            <person name="Borenstein D."/>
            <person name="Chapman S.B."/>
            <person name="Chen Z."/>
            <person name="Engels R."/>
            <person name="Freedman E."/>
            <person name="Gellesch M."/>
            <person name="Goldberg J."/>
            <person name="Griggs A."/>
            <person name="Gujja S."/>
            <person name="Heilman E."/>
            <person name="Heiman D."/>
            <person name="Hepburn T."/>
            <person name="Howarth C."/>
            <person name="Jen D."/>
            <person name="Larson L."/>
            <person name="Lewis B."/>
            <person name="Mehta T."/>
            <person name="Park D."/>
            <person name="Pearson M."/>
            <person name="Roberts A."/>
            <person name="Saif S."/>
            <person name="Shea T."/>
            <person name="Shenoy N."/>
            <person name="Sisk P."/>
            <person name="Stolte C."/>
            <person name="Sykes S."/>
            <person name="Thomson T."/>
            <person name="Walk T."/>
            <person name="White J."/>
            <person name="Yandava C."/>
            <person name="Izard J."/>
            <person name="Baranova O.V."/>
            <person name="Blanton J.M."/>
            <person name="Tanner A.C."/>
            <person name="Dewhirst F.E."/>
            <person name="Haas B."/>
            <person name="Nusbaum C."/>
            <person name="Birren B."/>
        </authorList>
    </citation>
    <scope>NUCLEOTIDE SEQUENCE [LARGE SCALE GENOMIC DNA]</scope>
    <source>
        <strain evidence="10">1-1 BBBD Race 1</strain>
    </source>
</reference>